<feature type="domain" description="SDR-like Ig" evidence="9">
    <location>
        <begin position="54"/>
        <end position="139"/>
    </location>
</feature>
<gene>
    <name evidence="11" type="ORF">HMPREF9997_00855</name>
</gene>
<feature type="compositionally biased region" description="Pro residues" evidence="6">
    <location>
        <begin position="1067"/>
        <end position="1089"/>
    </location>
</feature>
<feature type="compositionally biased region" description="Gly residues" evidence="6">
    <location>
        <begin position="1105"/>
        <end position="1116"/>
    </location>
</feature>
<keyword evidence="5" id="KW-0572">Peptidoglycan-anchor</keyword>
<feature type="compositionally biased region" description="Low complexity" evidence="6">
    <location>
        <begin position="1117"/>
        <end position="1129"/>
    </location>
</feature>
<name>L1MJ34_9CORY</name>
<keyword evidence="3" id="KW-0964">Secreted</keyword>
<protein>
    <submittedName>
        <fullName evidence="11">LPXTG-motif protein cell wall anchor domain protein</fullName>
    </submittedName>
</protein>
<evidence type="ECO:0000256" key="4">
    <source>
        <dbReference type="ARBA" id="ARBA00022729"/>
    </source>
</evidence>
<dbReference type="PATRIC" id="fig|1035195.3.peg.760"/>
<dbReference type="Pfam" id="PF19407">
    <property type="entry name" value="DUF5979"/>
    <property type="match status" value="6"/>
</dbReference>
<evidence type="ECO:0000256" key="7">
    <source>
        <dbReference type="SAM" id="Phobius"/>
    </source>
</evidence>
<feature type="chain" id="PRO_5003953566" evidence="8">
    <location>
        <begin position="33"/>
        <end position="1188"/>
    </location>
</feature>
<feature type="signal peptide" evidence="8">
    <location>
        <begin position="1"/>
        <end position="32"/>
    </location>
</feature>
<feature type="transmembrane region" description="Helical" evidence="7">
    <location>
        <begin position="1161"/>
        <end position="1183"/>
    </location>
</feature>
<feature type="domain" description="DUF5979" evidence="10">
    <location>
        <begin position="933"/>
        <end position="1044"/>
    </location>
</feature>
<dbReference type="InterPro" id="IPR008966">
    <property type="entry name" value="Adhesion_dom_sf"/>
</dbReference>
<comment type="caution">
    <text evidence="11">The sequence shown here is derived from an EMBL/GenBank/DDBJ whole genome shotgun (WGS) entry which is preliminary data.</text>
</comment>
<dbReference type="HOGENOM" id="CLU_272116_0_0_11"/>
<dbReference type="SUPFAM" id="SSF49401">
    <property type="entry name" value="Bacterial adhesins"/>
    <property type="match status" value="1"/>
</dbReference>
<reference evidence="11 12" key="1">
    <citation type="submission" date="2012-05" db="EMBL/GenBank/DDBJ databases">
        <authorList>
            <person name="Weinstock G."/>
            <person name="Sodergren E."/>
            <person name="Lobos E.A."/>
            <person name="Fulton L."/>
            <person name="Fulton R."/>
            <person name="Courtney L."/>
            <person name="Fronick C."/>
            <person name="O'Laughlin M."/>
            <person name="Godfrey J."/>
            <person name="Wilson R.M."/>
            <person name="Miner T."/>
            <person name="Farmer C."/>
            <person name="Delehaunty K."/>
            <person name="Cordes M."/>
            <person name="Minx P."/>
            <person name="Tomlinson C."/>
            <person name="Chen J."/>
            <person name="Wollam A."/>
            <person name="Pepin K.H."/>
            <person name="Bhonagiri V."/>
            <person name="Zhang X."/>
            <person name="Suruliraj S."/>
            <person name="Warren W."/>
            <person name="Mitreva M."/>
            <person name="Mardis E.R."/>
            <person name="Wilson R.K."/>
        </authorList>
    </citation>
    <scope>NUCLEOTIDE SEQUENCE [LARGE SCALE GENOMIC DNA]</scope>
    <source>
        <strain evidence="11 12">F0235</strain>
    </source>
</reference>
<keyword evidence="4 8" id="KW-0732">Signal</keyword>
<evidence type="ECO:0000313" key="12">
    <source>
        <dbReference type="Proteomes" id="UP000010445"/>
    </source>
</evidence>
<proteinExistence type="predicted"/>
<evidence type="ECO:0000256" key="3">
    <source>
        <dbReference type="ARBA" id="ARBA00022525"/>
    </source>
</evidence>
<keyword evidence="7" id="KW-0812">Transmembrane</keyword>
<feature type="domain" description="DUF5979" evidence="10">
    <location>
        <begin position="598"/>
        <end position="715"/>
    </location>
</feature>
<evidence type="ECO:0000259" key="9">
    <source>
        <dbReference type="Pfam" id="PF17961"/>
    </source>
</evidence>
<evidence type="ECO:0000256" key="2">
    <source>
        <dbReference type="ARBA" id="ARBA00022512"/>
    </source>
</evidence>
<comment type="subcellular location">
    <subcellularLocation>
        <location evidence="1">Secreted</location>
        <location evidence="1">Cell wall</location>
        <topology evidence="1">Peptidoglycan-anchor</topology>
    </subcellularLocation>
</comment>
<keyword evidence="12" id="KW-1185">Reference proteome</keyword>
<dbReference type="AlphaFoldDB" id="L1MJ34"/>
<dbReference type="GO" id="GO:0007155">
    <property type="term" value="P:cell adhesion"/>
    <property type="evidence" value="ECO:0007669"/>
    <property type="project" value="InterPro"/>
</dbReference>
<dbReference type="Gene3D" id="2.60.40.1140">
    <property type="entry name" value="Collagen-binding surface protein Cna, B-type domain"/>
    <property type="match status" value="1"/>
</dbReference>
<feature type="domain" description="DUF5979" evidence="10">
    <location>
        <begin position="825"/>
        <end position="928"/>
    </location>
</feature>
<dbReference type="InterPro" id="IPR011252">
    <property type="entry name" value="Fibrogen-bd_dom1"/>
</dbReference>
<feature type="domain" description="DUF5979" evidence="10">
    <location>
        <begin position="721"/>
        <end position="819"/>
    </location>
</feature>
<evidence type="ECO:0000259" key="10">
    <source>
        <dbReference type="Pfam" id="PF19407"/>
    </source>
</evidence>
<sequence length="1188" mass="128048">MGYSVSRKIYAIVSSLLLVLTSLLTYQPVAQATGTVRIENVSVESENTPIKNLSYVHVRWDWYAGNVSNGQQFSVEFPDVLQLGSDQGIELRDESGVVGGTCNANNDTRIVTCTFNDKFSQKDNVHGTFEVQVQVSKAQKSKEITFKIDGVSRVVHLPGPDDQDGIIGADYTAPKTFSKEGWAESDKVHARWTISVPGSELVKHSINSDVVIEDELKLVTGDVGHKFIKGWGEYAVEYTKDQLDDPRFKGKPLAFEQDIQPGETKQVITLKRPNDGWKADRFYQVSYTSISADGAIPAKNTDISNKASLRGTGLESTAVSEFKQDARGTITGVNRGTFELKKVLNPAATRPEGLTDGTKFPVKVTVDSPDDKFDETYTLNVPLNGDVVKGTKELPAGSKVTLEEVIPQDGAVTYDAPQFTATNTSDAPNLEGAGSSKITVTTVSDRNIGVTLTNTPKSTGGFYFDKVIAVMTEDGTHVAEGKDAEIAELKKQFPEFTVHYTCTTAEKDYDGDVIIKSDGTPSQPVNNIPVGAQCSFTEKDVQAVDYRWHYHIRKNQQGDLLQNHPETPNVFNYTVTNERQHLRVTNKFTPTKTPMGKFKIVKTVEDPHKVIPQNENRRYVFDYVCTPPALPQPNTGGRVEVQDVNEPAPQQFTLTVDGAGEVTSPEIPVGYECRIAERADSADVKDATRTTNITPPVVKISADQVQTFTVNNVYASKLGDFTITKKLVNPDNVAVGDKEFTFHYVCMDKAKTEATKVEGDLVVKANGTATSKKIPHDFNCVVNEVGADVAGTHLKTSGLEEITIVKGATKSVTATNTYTALKGSVKVTKELAGSAKDLDVIKHKTFTVGYVCTKEGKETSKGEVKLKVDEPATIKDIVVGSRCTFTEDTKDVAVDGAIFVEDESIVRAEATVEDERSEASARIKNSYDKLGTVEITKEVVGLVAGSSSNKSKEYQFTATWGIGNESKKETFTLKDGDTHKLPQMPVGTMVTLRETMPASDTFTSWATPRFGSDTAGAVKDNGDGTATITVKAESSKATVVKVTNSANIPWWWFVIPIVPLIPLPTPPAPSVQKPPAPLSATPTPTPSVPAPKTCDPHAPASGTPGEPGGYSGGHGANGNDNGANGNDKGVPCVPQKGIPAKAQSGNPTPEKQNPKKLANTGASVIGVSMLALLVVTAGAAMIIRSRRS</sequence>
<keyword evidence="7" id="KW-0472">Membrane</keyword>
<feature type="region of interest" description="Disordered" evidence="6">
    <location>
        <begin position="1067"/>
        <end position="1156"/>
    </location>
</feature>
<dbReference type="Pfam" id="PF17961">
    <property type="entry name" value="Big_8"/>
    <property type="match status" value="1"/>
</dbReference>
<evidence type="ECO:0000256" key="5">
    <source>
        <dbReference type="ARBA" id="ARBA00023088"/>
    </source>
</evidence>
<evidence type="ECO:0000256" key="8">
    <source>
        <dbReference type="SAM" id="SignalP"/>
    </source>
</evidence>
<feature type="domain" description="DUF5979" evidence="10">
    <location>
        <begin position="338"/>
        <end position="455"/>
    </location>
</feature>
<dbReference type="eggNOG" id="COG1473">
    <property type="taxonomic scope" value="Bacteria"/>
</dbReference>
<evidence type="ECO:0000256" key="1">
    <source>
        <dbReference type="ARBA" id="ARBA00004168"/>
    </source>
</evidence>
<dbReference type="Proteomes" id="UP000010445">
    <property type="component" value="Unassembled WGS sequence"/>
</dbReference>
<dbReference type="EMBL" id="AMEM01000013">
    <property type="protein sequence ID" value="EKX91252.1"/>
    <property type="molecule type" value="Genomic_DNA"/>
</dbReference>
<keyword evidence="7" id="KW-1133">Transmembrane helix</keyword>
<evidence type="ECO:0000256" key="6">
    <source>
        <dbReference type="SAM" id="MobiDB-lite"/>
    </source>
</evidence>
<accession>L1MJ34</accession>
<feature type="domain" description="DUF5979" evidence="10">
    <location>
        <begin position="491"/>
        <end position="589"/>
    </location>
</feature>
<dbReference type="Gene3D" id="2.60.40.1280">
    <property type="match status" value="1"/>
</dbReference>
<evidence type="ECO:0000313" key="11">
    <source>
        <dbReference type="EMBL" id="EKX91252.1"/>
    </source>
</evidence>
<dbReference type="InterPro" id="IPR046022">
    <property type="entry name" value="DUF5979"/>
</dbReference>
<organism evidence="11 12">
    <name type="scientific">Corynebacterium durum F0235</name>
    <dbReference type="NCBI Taxonomy" id="1035195"/>
    <lineage>
        <taxon>Bacteria</taxon>
        <taxon>Bacillati</taxon>
        <taxon>Actinomycetota</taxon>
        <taxon>Actinomycetes</taxon>
        <taxon>Mycobacteriales</taxon>
        <taxon>Corynebacteriaceae</taxon>
        <taxon>Corynebacterium</taxon>
    </lineage>
</organism>
<keyword evidence="2" id="KW-0134">Cell wall</keyword>
<dbReference type="InterPro" id="IPR041171">
    <property type="entry name" value="SDR_Ig"/>
</dbReference>
<dbReference type="STRING" id="1035195.HMPREF9997_00855"/>